<dbReference type="EMBL" id="FRBM01000002">
    <property type="protein sequence ID" value="SHL04083.1"/>
    <property type="molecule type" value="Genomic_DNA"/>
</dbReference>
<dbReference type="Proteomes" id="UP000093508">
    <property type="component" value="Unassembled WGS sequence"/>
</dbReference>
<reference evidence="1 3" key="1">
    <citation type="submission" date="2016-07" db="EMBL/GenBank/DDBJ databases">
        <authorList>
            <person name="Jeong J.-J."/>
            <person name="Kim D.W."/>
            <person name="Sang M.K."/>
            <person name="Choi I.-G."/>
            <person name="Kim K.D."/>
        </authorList>
    </citation>
    <scope>NUCLEOTIDE SEQUENCE [LARGE SCALE GENOMIC DNA]</scope>
    <source>
        <strain evidence="1 3">C-26</strain>
    </source>
</reference>
<evidence type="ECO:0000313" key="2">
    <source>
        <dbReference type="EMBL" id="SHL04083.1"/>
    </source>
</evidence>
<dbReference type="AlphaFoldDB" id="A0A1M6XDV2"/>
<accession>A0A1M6XDV2</accession>
<gene>
    <name evidence="1" type="ORF">BBH99_10300</name>
    <name evidence="2" type="ORF">SAMN05444407_10235</name>
</gene>
<dbReference type="STRING" id="1423959.SAMN05444407_10235"/>
<organism evidence="2 4">
    <name type="scientific">Chryseobacterium contaminans</name>
    <dbReference type="NCBI Taxonomy" id="1423959"/>
    <lineage>
        <taxon>Bacteria</taxon>
        <taxon>Pseudomonadati</taxon>
        <taxon>Bacteroidota</taxon>
        <taxon>Flavobacteriia</taxon>
        <taxon>Flavobacteriales</taxon>
        <taxon>Weeksellaceae</taxon>
        <taxon>Chryseobacterium group</taxon>
        <taxon>Chryseobacterium</taxon>
    </lineage>
</organism>
<name>A0A1M6XDV2_9FLAO</name>
<evidence type="ECO:0000313" key="4">
    <source>
        <dbReference type="Proteomes" id="UP000184069"/>
    </source>
</evidence>
<keyword evidence="3" id="KW-1185">Reference proteome</keyword>
<reference evidence="2 4" key="2">
    <citation type="submission" date="2016-11" db="EMBL/GenBank/DDBJ databases">
        <authorList>
            <person name="Jaros S."/>
            <person name="Januszkiewicz K."/>
            <person name="Wedrychowicz H."/>
        </authorList>
    </citation>
    <scope>NUCLEOTIDE SEQUENCE [LARGE SCALE GENOMIC DNA]</scope>
    <source>
        <strain evidence="2 4">DSM 27621</strain>
    </source>
</reference>
<evidence type="ECO:0000313" key="3">
    <source>
        <dbReference type="Proteomes" id="UP000093508"/>
    </source>
</evidence>
<sequence length="95" mass="11088">MNKIKNFKLNCLRTSYPFKKPNNKGYPKMIMLNNRLRFKNKTALSYFSIKLINVNELITSEVTINNVLNMLKLLNNSKTENADIIRNNRPVITAK</sequence>
<protein>
    <submittedName>
        <fullName evidence="2">Uncharacterized protein</fullName>
    </submittedName>
</protein>
<dbReference type="Proteomes" id="UP000184069">
    <property type="component" value="Unassembled WGS sequence"/>
</dbReference>
<proteinExistence type="predicted"/>
<evidence type="ECO:0000313" key="1">
    <source>
        <dbReference type="EMBL" id="OCA77957.1"/>
    </source>
</evidence>
<dbReference type="EMBL" id="MAYF01000304">
    <property type="protein sequence ID" value="OCA77957.1"/>
    <property type="molecule type" value="Genomic_DNA"/>
</dbReference>